<dbReference type="Proteomes" id="UP000828390">
    <property type="component" value="Unassembled WGS sequence"/>
</dbReference>
<protein>
    <submittedName>
        <fullName evidence="1">Uncharacterized protein</fullName>
    </submittedName>
</protein>
<reference evidence="1" key="2">
    <citation type="submission" date="2020-11" db="EMBL/GenBank/DDBJ databases">
        <authorList>
            <person name="McCartney M.A."/>
            <person name="Auch B."/>
            <person name="Kono T."/>
            <person name="Mallez S."/>
            <person name="Becker A."/>
            <person name="Gohl D.M."/>
            <person name="Silverstein K.A.T."/>
            <person name="Koren S."/>
            <person name="Bechman K.B."/>
            <person name="Herman A."/>
            <person name="Abrahante J.E."/>
            <person name="Garbe J."/>
        </authorList>
    </citation>
    <scope>NUCLEOTIDE SEQUENCE</scope>
    <source>
        <strain evidence="1">Duluth1</strain>
        <tissue evidence="1">Whole animal</tissue>
    </source>
</reference>
<gene>
    <name evidence="1" type="ORF">DPMN_098254</name>
</gene>
<evidence type="ECO:0000313" key="2">
    <source>
        <dbReference type="Proteomes" id="UP000828390"/>
    </source>
</evidence>
<comment type="caution">
    <text evidence="1">The sequence shown here is derived from an EMBL/GenBank/DDBJ whole genome shotgun (WGS) entry which is preliminary data.</text>
</comment>
<reference evidence="1" key="1">
    <citation type="journal article" date="2019" name="bioRxiv">
        <title>The Genome of the Zebra Mussel, Dreissena polymorpha: A Resource for Invasive Species Research.</title>
        <authorList>
            <person name="McCartney M.A."/>
            <person name="Auch B."/>
            <person name="Kono T."/>
            <person name="Mallez S."/>
            <person name="Zhang Y."/>
            <person name="Obille A."/>
            <person name="Becker A."/>
            <person name="Abrahante J.E."/>
            <person name="Garbe J."/>
            <person name="Badalamenti J.P."/>
            <person name="Herman A."/>
            <person name="Mangelson H."/>
            <person name="Liachko I."/>
            <person name="Sullivan S."/>
            <person name="Sone E.D."/>
            <person name="Koren S."/>
            <person name="Silverstein K.A.T."/>
            <person name="Beckman K.B."/>
            <person name="Gohl D.M."/>
        </authorList>
    </citation>
    <scope>NUCLEOTIDE SEQUENCE</scope>
    <source>
        <strain evidence="1">Duluth1</strain>
        <tissue evidence="1">Whole animal</tissue>
    </source>
</reference>
<organism evidence="1 2">
    <name type="scientific">Dreissena polymorpha</name>
    <name type="common">Zebra mussel</name>
    <name type="synonym">Mytilus polymorpha</name>
    <dbReference type="NCBI Taxonomy" id="45954"/>
    <lineage>
        <taxon>Eukaryota</taxon>
        <taxon>Metazoa</taxon>
        <taxon>Spiralia</taxon>
        <taxon>Lophotrochozoa</taxon>
        <taxon>Mollusca</taxon>
        <taxon>Bivalvia</taxon>
        <taxon>Autobranchia</taxon>
        <taxon>Heteroconchia</taxon>
        <taxon>Euheterodonta</taxon>
        <taxon>Imparidentia</taxon>
        <taxon>Neoheterodontei</taxon>
        <taxon>Myida</taxon>
        <taxon>Dreissenoidea</taxon>
        <taxon>Dreissenidae</taxon>
        <taxon>Dreissena</taxon>
    </lineage>
</organism>
<dbReference type="EMBL" id="JAIWYP010000003">
    <property type="protein sequence ID" value="KAH3855684.1"/>
    <property type="molecule type" value="Genomic_DNA"/>
</dbReference>
<proteinExistence type="predicted"/>
<name>A0A9D4LD83_DREPO</name>
<evidence type="ECO:0000313" key="1">
    <source>
        <dbReference type="EMBL" id="KAH3855684.1"/>
    </source>
</evidence>
<dbReference type="AlphaFoldDB" id="A0A9D4LD83"/>
<accession>A0A9D4LD83</accession>
<sequence>MKSQRNHPNYFIFLPATYRTWHHELCNACLCSVHVTNRHKLTCSRAHYSVVGRQLYFCVHLTSLVSQEAIDGIVTLDNSVFKLLE</sequence>
<keyword evidence="2" id="KW-1185">Reference proteome</keyword>